<dbReference type="InterPro" id="IPR014044">
    <property type="entry name" value="CAP_dom"/>
</dbReference>
<dbReference type="PRINTS" id="PR00837">
    <property type="entry name" value="V5TPXLIKE"/>
</dbReference>
<dbReference type="Gene3D" id="3.40.33.10">
    <property type="entry name" value="CAP"/>
    <property type="match status" value="1"/>
</dbReference>
<organism evidence="4 5">
    <name type="scientific">Rhipicephalus sanguineus</name>
    <name type="common">Brown dog tick</name>
    <name type="synonym">Ixodes sanguineus</name>
    <dbReference type="NCBI Taxonomy" id="34632"/>
    <lineage>
        <taxon>Eukaryota</taxon>
        <taxon>Metazoa</taxon>
        <taxon>Ecdysozoa</taxon>
        <taxon>Arthropoda</taxon>
        <taxon>Chelicerata</taxon>
        <taxon>Arachnida</taxon>
        <taxon>Acari</taxon>
        <taxon>Parasitiformes</taxon>
        <taxon>Ixodida</taxon>
        <taxon>Ixodoidea</taxon>
        <taxon>Ixodidae</taxon>
        <taxon>Rhipicephalinae</taxon>
        <taxon>Rhipicephalus</taxon>
        <taxon>Rhipicephalus</taxon>
    </lineage>
</organism>
<feature type="region of interest" description="Disordered" evidence="1">
    <location>
        <begin position="257"/>
        <end position="287"/>
    </location>
</feature>
<feature type="chain" id="PRO_5039116823" description="SCP domain-containing protein" evidence="2">
    <location>
        <begin position="22"/>
        <end position="340"/>
    </location>
</feature>
<evidence type="ECO:0000259" key="3">
    <source>
        <dbReference type="SMART" id="SM00198"/>
    </source>
</evidence>
<name>A0A9D4SYB9_RHISA</name>
<dbReference type="Proteomes" id="UP000821837">
    <property type="component" value="Unassembled WGS sequence"/>
</dbReference>
<dbReference type="PROSITE" id="PS01009">
    <property type="entry name" value="CRISP_1"/>
    <property type="match status" value="1"/>
</dbReference>
<dbReference type="OMA" id="ECTIDAR"/>
<dbReference type="SUPFAM" id="SSF55797">
    <property type="entry name" value="PR-1-like"/>
    <property type="match status" value="1"/>
</dbReference>
<feature type="compositionally biased region" description="Basic and acidic residues" evidence="1">
    <location>
        <begin position="267"/>
        <end position="276"/>
    </location>
</feature>
<feature type="signal peptide" evidence="2">
    <location>
        <begin position="1"/>
        <end position="21"/>
    </location>
</feature>
<protein>
    <recommendedName>
        <fullName evidence="3">SCP domain-containing protein</fullName>
    </recommendedName>
</protein>
<evidence type="ECO:0000256" key="2">
    <source>
        <dbReference type="SAM" id="SignalP"/>
    </source>
</evidence>
<dbReference type="CDD" id="cd05380">
    <property type="entry name" value="CAP_euk"/>
    <property type="match status" value="1"/>
</dbReference>
<feature type="domain" description="SCP" evidence="3">
    <location>
        <begin position="54"/>
        <end position="222"/>
    </location>
</feature>
<dbReference type="SMART" id="SM00198">
    <property type="entry name" value="SCP"/>
    <property type="match status" value="1"/>
</dbReference>
<gene>
    <name evidence="4" type="ORF">HPB52_012204</name>
</gene>
<dbReference type="VEuPathDB" id="VectorBase:RSAN_050719"/>
<evidence type="ECO:0000256" key="1">
    <source>
        <dbReference type="SAM" id="MobiDB-lite"/>
    </source>
</evidence>
<dbReference type="EMBL" id="JABSTV010001250">
    <property type="protein sequence ID" value="KAH7956723.1"/>
    <property type="molecule type" value="Genomic_DNA"/>
</dbReference>
<comment type="caution">
    <text evidence="4">The sequence shown here is derived from an EMBL/GenBank/DDBJ whole genome shotgun (WGS) entry which is preliminary data.</text>
</comment>
<evidence type="ECO:0000313" key="5">
    <source>
        <dbReference type="Proteomes" id="UP000821837"/>
    </source>
</evidence>
<keyword evidence="5" id="KW-1185">Reference proteome</keyword>
<dbReference type="InterPro" id="IPR001283">
    <property type="entry name" value="CRISP-related"/>
</dbReference>
<dbReference type="InterPro" id="IPR035940">
    <property type="entry name" value="CAP_sf"/>
</dbReference>
<evidence type="ECO:0000313" key="4">
    <source>
        <dbReference type="EMBL" id="KAH7956723.1"/>
    </source>
</evidence>
<sequence length="340" mass="38035">MKARRFVLAFWLSSITEQSLQECREEYKKPGPTHTACLPPNAKCAIAAREVNAAERRVILETHNAYRSMVAMGKIRYFPEAKNMQQLFWNEELASVAQALADQCTPDSGKLIHDEPDARFTTKFNFTGQNLAFRASSAPFKGPDWLGRIEAWFNEHPHYPPSRLGNFSSRSRDPTGHFTQLVWATTRYVGCGYVSYNVIRYSKLPYMQLYVCNYADAGNVRTFPVYDAGDMCSACPEGTACVKDTGLCSSLEERGESGMKAGLPQSRHGERGDHSASTRKSAAPENVQPLRSASTVCVIAAVYDMILDCWASVMYPERQEAHNLSCLTLTFVFLTLTLFS</sequence>
<dbReference type="PANTHER" id="PTHR10334">
    <property type="entry name" value="CYSTEINE-RICH SECRETORY PROTEIN-RELATED"/>
    <property type="match status" value="1"/>
</dbReference>
<dbReference type="Pfam" id="PF00188">
    <property type="entry name" value="CAP"/>
    <property type="match status" value="1"/>
</dbReference>
<accession>A0A9D4SYB9</accession>
<proteinExistence type="predicted"/>
<reference evidence="4" key="1">
    <citation type="journal article" date="2020" name="Cell">
        <title>Large-Scale Comparative Analyses of Tick Genomes Elucidate Their Genetic Diversity and Vector Capacities.</title>
        <authorList>
            <consortium name="Tick Genome and Microbiome Consortium (TIGMIC)"/>
            <person name="Jia N."/>
            <person name="Wang J."/>
            <person name="Shi W."/>
            <person name="Du L."/>
            <person name="Sun Y."/>
            <person name="Zhan W."/>
            <person name="Jiang J.F."/>
            <person name="Wang Q."/>
            <person name="Zhang B."/>
            <person name="Ji P."/>
            <person name="Bell-Sakyi L."/>
            <person name="Cui X.M."/>
            <person name="Yuan T.T."/>
            <person name="Jiang B.G."/>
            <person name="Yang W.F."/>
            <person name="Lam T.T."/>
            <person name="Chang Q.C."/>
            <person name="Ding S.J."/>
            <person name="Wang X.J."/>
            <person name="Zhu J.G."/>
            <person name="Ruan X.D."/>
            <person name="Zhao L."/>
            <person name="Wei J.T."/>
            <person name="Ye R.Z."/>
            <person name="Que T.C."/>
            <person name="Du C.H."/>
            <person name="Zhou Y.H."/>
            <person name="Cheng J.X."/>
            <person name="Dai P.F."/>
            <person name="Guo W.B."/>
            <person name="Han X.H."/>
            <person name="Huang E.J."/>
            <person name="Li L.F."/>
            <person name="Wei W."/>
            <person name="Gao Y.C."/>
            <person name="Liu J.Z."/>
            <person name="Shao H.Z."/>
            <person name="Wang X."/>
            <person name="Wang C.C."/>
            <person name="Yang T.C."/>
            <person name="Huo Q.B."/>
            <person name="Li W."/>
            <person name="Chen H.Y."/>
            <person name="Chen S.E."/>
            <person name="Zhou L.G."/>
            <person name="Ni X.B."/>
            <person name="Tian J.H."/>
            <person name="Sheng Y."/>
            <person name="Liu T."/>
            <person name="Pan Y.S."/>
            <person name="Xia L.Y."/>
            <person name="Li J."/>
            <person name="Zhao F."/>
            <person name="Cao W.C."/>
        </authorList>
    </citation>
    <scope>NUCLEOTIDE SEQUENCE</scope>
    <source>
        <strain evidence="4">Rsan-2018</strain>
    </source>
</reference>
<dbReference type="GO" id="GO:0005576">
    <property type="term" value="C:extracellular region"/>
    <property type="evidence" value="ECO:0007669"/>
    <property type="project" value="InterPro"/>
</dbReference>
<dbReference type="InterPro" id="IPR018244">
    <property type="entry name" value="Allrgn_V5/Tpx1_CS"/>
</dbReference>
<dbReference type="AlphaFoldDB" id="A0A9D4SYB9"/>
<reference evidence="4" key="2">
    <citation type="submission" date="2021-09" db="EMBL/GenBank/DDBJ databases">
        <authorList>
            <person name="Jia N."/>
            <person name="Wang J."/>
            <person name="Shi W."/>
            <person name="Du L."/>
            <person name="Sun Y."/>
            <person name="Zhan W."/>
            <person name="Jiang J."/>
            <person name="Wang Q."/>
            <person name="Zhang B."/>
            <person name="Ji P."/>
            <person name="Sakyi L.B."/>
            <person name="Cui X."/>
            <person name="Yuan T."/>
            <person name="Jiang B."/>
            <person name="Yang W."/>
            <person name="Lam T.T.-Y."/>
            <person name="Chang Q."/>
            <person name="Ding S."/>
            <person name="Wang X."/>
            <person name="Zhu J."/>
            <person name="Ruan X."/>
            <person name="Zhao L."/>
            <person name="Wei J."/>
            <person name="Que T."/>
            <person name="Du C."/>
            <person name="Cheng J."/>
            <person name="Dai P."/>
            <person name="Han X."/>
            <person name="Huang E."/>
            <person name="Gao Y."/>
            <person name="Liu J."/>
            <person name="Shao H."/>
            <person name="Ye R."/>
            <person name="Li L."/>
            <person name="Wei W."/>
            <person name="Wang X."/>
            <person name="Wang C."/>
            <person name="Huo Q."/>
            <person name="Li W."/>
            <person name="Guo W."/>
            <person name="Chen H."/>
            <person name="Chen S."/>
            <person name="Zhou L."/>
            <person name="Zhou L."/>
            <person name="Ni X."/>
            <person name="Tian J."/>
            <person name="Zhou Y."/>
            <person name="Sheng Y."/>
            <person name="Liu T."/>
            <person name="Pan Y."/>
            <person name="Xia L."/>
            <person name="Li J."/>
            <person name="Zhao F."/>
            <person name="Cao W."/>
        </authorList>
    </citation>
    <scope>NUCLEOTIDE SEQUENCE</scope>
    <source>
        <strain evidence="4">Rsan-2018</strain>
        <tissue evidence="4">Larvae</tissue>
    </source>
</reference>
<keyword evidence="2" id="KW-0732">Signal</keyword>